<sequence>MTVTDRRKSTDNGQTDDRIRLILVQMSAKFCLGLTKFGRPPNDFVFDAQMLSENEFNDLFENVVEIAMCIEVRNTMFRRIRFPKLQRWYSCNAGPALTVIGNPELTSIEFNKNVQFLNSHPNTQQPYMAIIRGNRNLLPESIQEIAAVFQSYRFIVPTEGECSSPGYVRDLAQLNCDAYYGDIVFGQNPIGDIPSSAGDVEGCVIIKDTLLTDIEFLRNFRFKTRDGCRNLIIGNKYLCISEELERHLRRHLDITIANNMHISCRELPPPGSHVPSLFESLTGEGTNLSCQSETRPTWLESRSNMMLEATVVIC</sequence>
<name>A0A016WMR1_9BILA</name>
<proteinExistence type="predicted"/>
<keyword evidence="2" id="KW-1185">Reference proteome</keyword>
<dbReference type="SUPFAM" id="SSF52058">
    <property type="entry name" value="L domain-like"/>
    <property type="match status" value="1"/>
</dbReference>
<dbReference type="Proteomes" id="UP000024635">
    <property type="component" value="Unassembled WGS sequence"/>
</dbReference>
<organism evidence="1 2">
    <name type="scientific">Ancylostoma ceylanicum</name>
    <dbReference type="NCBI Taxonomy" id="53326"/>
    <lineage>
        <taxon>Eukaryota</taxon>
        <taxon>Metazoa</taxon>
        <taxon>Ecdysozoa</taxon>
        <taxon>Nematoda</taxon>
        <taxon>Chromadorea</taxon>
        <taxon>Rhabditida</taxon>
        <taxon>Rhabditina</taxon>
        <taxon>Rhabditomorpha</taxon>
        <taxon>Strongyloidea</taxon>
        <taxon>Ancylostomatidae</taxon>
        <taxon>Ancylostomatinae</taxon>
        <taxon>Ancylostoma</taxon>
    </lineage>
</organism>
<gene>
    <name evidence="1" type="primary">Acey_s0583.g300</name>
    <name evidence="1" type="ORF">Y032_0583g300</name>
</gene>
<protein>
    <recommendedName>
        <fullName evidence="3">Receptor L-domain domain-containing protein</fullName>
    </recommendedName>
</protein>
<comment type="caution">
    <text evidence="1">The sequence shown here is derived from an EMBL/GenBank/DDBJ whole genome shotgun (WGS) entry which is preliminary data.</text>
</comment>
<accession>A0A016WMR1</accession>
<evidence type="ECO:0008006" key="3">
    <source>
        <dbReference type="Google" id="ProtNLM"/>
    </source>
</evidence>
<dbReference type="EMBL" id="JARK01000183">
    <property type="protein sequence ID" value="EYC41074.1"/>
    <property type="molecule type" value="Genomic_DNA"/>
</dbReference>
<dbReference type="OrthoDB" id="5868302at2759"/>
<dbReference type="AlphaFoldDB" id="A0A016WMR1"/>
<evidence type="ECO:0000313" key="1">
    <source>
        <dbReference type="EMBL" id="EYC41074.1"/>
    </source>
</evidence>
<reference evidence="2" key="1">
    <citation type="journal article" date="2015" name="Nat. Genet.">
        <title>The genome and transcriptome of the zoonotic hookworm Ancylostoma ceylanicum identify infection-specific gene families.</title>
        <authorList>
            <person name="Schwarz E.M."/>
            <person name="Hu Y."/>
            <person name="Antoshechkin I."/>
            <person name="Miller M.M."/>
            <person name="Sternberg P.W."/>
            <person name="Aroian R.V."/>
        </authorList>
    </citation>
    <scope>NUCLEOTIDE SEQUENCE</scope>
    <source>
        <strain evidence="2">HY135</strain>
    </source>
</reference>
<evidence type="ECO:0000313" key="2">
    <source>
        <dbReference type="Proteomes" id="UP000024635"/>
    </source>
</evidence>